<evidence type="ECO:0000256" key="5">
    <source>
        <dbReference type="ARBA" id="ARBA00023242"/>
    </source>
</evidence>
<dbReference type="PANTHER" id="PTHR13386:SF1">
    <property type="entry name" value="HISTONE PARYLATION FACTOR 1"/>
    <property type="match status" value="1"/>
</dbReference>
<dbReference type="InterPro" id="IPR019406">
    <property type="entry name" value="APLF_PBZ"/>
</dbReference>
<accession>A0AAV5W2J8</accession>
<feature type="compositionally biased region" description="Basic and acidic residues" evidence="6">
    <location>
        <begin position="21"/>
        <end position="42"/>
    </location>
</feature>
<organism evidence="8 9">
    <name type="scientific">Pristionchus fissidentatus</name>
    <dbReference type="NCBI Taxonomy" id="1538716"/>
    <lineage>
        <taxon>Eukaryota</taxon>
        <taxon>Metazoa</taxon>
        <taxon>Ecdysozoa</taxon>
        <taxon>Nematoda</taxon>
        <taxon>Chromadorea</taxon>
        <taxon>Rhabditida</taxon>
        <taxon>Rhabditina</taxon>
        <taxon>Diplogasteromorpha</taxon>
        <taxon>Diplogasteroidea</taxon>
        <taxon>Neodiplogasteridae</taxon>
        <taxon>Pristionchus</taxon>
    </lineage>
</organism>
<comment type="subcellular location">
    <subcellularLocation>
        <location evidence="2">Chromosome</location>
    </subcellularLocation>
    <subcellularLocation>
        <location evidence="1">Nucleus</location>
    </subcellularLocation>
</comment>
<feature type="region of interest" description="Disordered" evidence="6">
    <location>
        <begin position="21"/>
        <end position="80"/>
    </location>
</feature>
<feature type="compositionally biased region" description="Acidic residues" evidence="6">
    <location>
        <begin position="68"/>
        <end position="80"/>
    </location>
</feature>
<evidence type="ECO:0000256" key="6">
    <source>
        <dbReference type="SAM" id="MobiDB-lite"/>
    </source>
</evidence>
<proteinExistence type="inferred from homology"/>
<dbReference type="Pfam" id="PF10283">
    <property type="entry name" value="zf-CCHH"/>
    <property type="match status" value="1"/>
</dbReference>
<keyword evidence="5" id="KW-0539">Nucleus</keyword>
<dbReference type="GO" id="GO:0005694">
    <property type="term" value="C:chromosome"/>
    <property type="evidence" value="ECO:0007669"/>
    <property type="project" value="UniProtKB-SubCell"/>
</dbReference>
<comment type="caution">
    <text evidence="8">The sequence shown here is derived from an EMBL/GenBank/DDBJ whole genome shotgun (WGS) entry which is preliminary data.</text>
</comment>
<comment type="similarity">
    <text evidence="3">Belongs to the HPF1 family.</text>
</comment>
<dbReference type="Proteomes" id="UP001432322">
    <property type="component" value="Unassembled WGS sequence"/>
</dbReference>
<dbReference type="InterPro" id="IPR019361">
    <property type="entry name" value="HPF1"/>
</dbReference>
<keyword evidence="4" id="KW-0158">Chromosome</keyword>
<dbReference type="GO" id="GO:0072572">
    <property type="term" value="F:poly-ADP-D-ribose binding"/>
    <property type="evidence" value="ECO:0007669"/>
    <property type="project" value="TreeGrafter"/>
</dbReference>
<protein>
    <recommendedName>
        <fullName evidence="7">PBZ-type domain-containing protein</fullName>
    </recommendedName>
</protein>
<dbReference type="GO" id="GO:0006974">
    <property type="term" value="P:DNA damage response"/>
    <property type="evidence" value="ECO:0007669"/>
    <property type="project" value="InterPro"/>
</dbReference>
<feature type="domain" description="PBZ-type" evidence="7">
    <location>
        <begin position="1"/>
        <end position="20"/>
    </location>
</feature>
<evidence type="ECO:0000313" key="8">
    <source>
        <dbReference type="EMBL" id="GMT24703.1"/>
    </source>
</evidence>
<gene>
    <name evidence="8" type="ORF">PFISCL1PPCAC_16000</name>
</gene>
<dbReference type="AlphaFoldDB" id="A0AAV5W2J8"/>
<dbReference type="Pfam" id="PF10228">
    <property type="entry name" value="HPF1"/>
    <property type="match status" value="1"/>
</dbReference>
<evidence type="ECO:0000256" key="3">
    <source>
        <dbReference type="ARBA" id="ARBA00010803"/>
    </source>
</evidence>
<dbReference type="GO" id="GO:0005634">
    <property type="term" value="C:nucleus"/>
    <property type="evidence" value="ECO:0007669"/>
    <property type="project" value="UniProtKB-SubCell"/>
</dbReference>
<dbReference type="GO" id="GO:0042393">
    <property type="term" value="F:histone binding"/>
    <property type="evidence" value="ECO:0007669"/>
    <property type="project" value="InterPro"/>
</dbReference>
<keyword evidence="9" id="KW-1185">Reference proteome</keyword>
<sequence>PTCKYGEKCYRKNAEHVKEFHSEELKKEEEKEGEEIVKEPTTKRRKMKDESEEEKEKEVNVKRKKEKEEEESKEEGELSCDVEEDIEIVEEVEGDVDDETVPHKAQKAYPHREPFLTQPSGIYALWNKAQAIDPEDPRNAFSEIGGARLVGFFDFLAGDLDGATDDEIRLHARFPTDLPEMQTIIVTDTGRYALWRDDPKQNQAIVVHTKHSEDHFPKITMVGDKPVHALVHAAGEGAEAMLERFFPVSENKWSNVEHLKRDIKVSVGRRNKISVGRPLHGMRLWVYVDSNEVGYRALGEDLNKLKRTMTILGETTDDVVRKKKMAEMREIATFVQLATDECDFGTTLEFGHDLFVSNFETIDAMAKRNLTMAYKLLGRDEFVAIVEAQMAPQMRRREKIMVTE</sequence>
<evidence type="ECO:0000256" key="1">
    <source>
        <dbReference type="ARBA" id="ARBA00004123"/>
    </source>
</evidence>
<feature type="non-terminal residue" evidence="8">
    <location>
        <position position="1"/>
    </location>
</feature>
<reference evidence="8" key="1">
    <citation type="submission" date="2023-10" db="EMBL/GenBank/DDBJ databases">
        <title>Genome assembly of Pristionchus species.</title>
        <authorList>
            <person name="Yoshida K."/>
            <person name="Sommer R.J."/>
        </authorList>
    </citation>
    <scope>NUCLEOTIDE SEQUENCE</scope>
    <source>
        <strain evidence="8">RS5133</strain>
    </source>
</reference>
<name>A0AAV5W2J8_9BILA</name>
<evidence type="ECO:0000256" key="2">
    <source>
        <dbReference type="ARBA" id="ARBA00004286"/>
    </source>
</evidence>
<evidence type="ECO:0000256" key="4">
    <source>
        <dbReference type="ARBA" id="ARBA00022454"/>
    </source>
</evidence>
<evidence type="ECO:0000313" key="9">
    <source>
        <dbReference type="Proteomes" id="UP001432322"/>
    </source>
</evidence>
<dbReference type="EMBL" id="BTSY01000004">
    <property type="protein sequence ID" value="GMT24703.1"/>
    <property type="molecule type" value="Genomic_DNA"/>
</dbReference>
<evidence type="ECO:0000259" key="7">
    <source>
        <dbReference type="Pfam" id="PF10283"/>
    </source>
</evidence>
<dbReference type="PANTHER" id="PTHR13386">
    <property type="entry name" value="HISTONE PARYLATION FACTOR 1"/>
    <property type="match status" value="1"/>
</dbReference>